<evidence type="ECO:0000313" key="3">
    <source>
        <dbReference type="Proteomes" id="UP000494165"/>
    </source>
</evidence>
<proteinExistence type="predicted"/>
<accession>A0A8S1DPG2</accession>
<evidence type="ECO:0000313" key="2">
    <source>
        <dbReference type="EMBL" id="CAB3382979.1"/>
    </source>
</evidence>
<sequence>MIHVRLRVFSIDAEPQLLSRETRGRRKARGRQPDRRRANSEGMSSEAVLLTCPSCRVTSRVCLSSQSCCPYCGHEYETDGAISFWRNSSEQMNTLHLPRIEQTRPSRLGNLTISRLGGAVQVTRIGALFLRPPSPTLPPIGQDPMTAWTPRDQNPISPRSYSVHQPSDSPESPVNYFGKSEDLTSFSRDQFFSEDQKLKYLESFRFMNSAFPFFIEREHHYMDTLKMKEGHGKYWRNAIHFLLSNKAHGFPLWNEFEEQMRSEDASFSCKPHVSAETTNTTFQHYFDDPLNHIQNSFDILMNDSVLVQLPFQPVMLFQWLTSSYFEFLEFELIMSPFYNLPIPKKFKPELACLHELLKTTQRNIGFLFDYLQCQITNKSEIFVGNLKVFDMILKKVMVFHKFWIEEFGIKHIEQLKIKCWQNWKCDKNRFRLKKGNMPLRKRNFLFNPDFWRGPHKDLKLFGNSNEQLFRQQDLTNEGSGEQLSVKEIEKILYDLFGTEALKNVNFAVLKHKGGFLKSLHKVMRAKELMELRDRINEKDQGVIGDAFIRIARIEFNDAFFEVARWIVYVFKTPPERFIIFNECLRDNLTLERVVSTIDNCEKTAFSLQDRLKFMWNTLDYKIFSQTISDSCALQYRLESIVLSCIDTHLQIENFENHKDDVLRDWQVVQYLLPCFVASYLNICECDPPVDESFKKCSEDQKLKYLESFRFVNSAFPFFIKKEHHDMASSKIKEGQGEYWGHAIHFLLSNKAHGFPLWNEFEEQMRSEDAYFSCKPHVSAETTNTTFQHYIKDPLKHFTNSLDILMNDSVLVQLPFQPVMLFQWLTSSYFGLLEFERNMPLRKRNFLFNPDFWRGPHKDLKLFGNSNEQLFRKQDLTNEGSGEQLSVKEIEKILYDLFGTEALKNVDVAVLKQKGGFLKSLHKARRAKELMELRFRINEKDLGLFITE</sequence>
<feature type="region of interest" description="Disordered" evidence="1">
    <location>
        <begin position="20"/>
        <end position="43"/>
    </location>
</feature>
<organism evidence="2 3">
    <name type="scientific">Cloeon dipterum</name>
    <dbReference type="NCBI Taxonomy" id="197152"/>
    <lineage>
        <taxon>Eukaryota</taxon>
        <taxon>Metazoa</taxon>
        <taxon>Ecdysozoa</taxon>
        <taxon>Arthropoda</taxon>
        <taxon>Hexapoda</taxon>
        <taxon>Insecta</taxon>
        <taxon>Pterygota</taxon>
        <taxon>Palaeoptera</taxon>
        <taxon>Ephemeroptera</taxon>
        <taxon>Pisciforma</taxon>
        <taxon>Baetidae</taxon>
        <taxon>Cloeon</taxon>
    </lineage>
</organism>
<evidence type="ECO:0000256" key="1">
    <source>
        <dbReference type="SAM" id="MobiDB-lite"/>
    </source>
</evidence>
<feature type="compositionally biased region" description="Polar residues" evidence="1">
    <location>
        <begin position="151"/>
        <end position="172"/>
    </location>
</feature>
<gene>
    <name evidence="2" type="ORF">CLODIP_2_CD01228</name>
</gene>
<protein>
    <submittedName>
        <fullName evidence="2">Uncharacterized protein</fullName>
    </submittedName>
</protein>
<feature type="region of interest" description="Disordered" evidence="1">
    <location>
        <begin position="133"/>
        <end position="174"/>
    </location>
</feature>
<dbReference type="EMBL" id="CADEPI010000290">
    <property type="protein sequence ID" value="CAB3382979.1"/>
    <property type="molecule type" value="Genomic_DNA"/>
</dbReference>
<dbReference type="AlphaFoldDB" id="A0A8S1DPG2"/>
<comment type="caution">
    <text evidence="2">The sequence shown here is derived from an EMBL/GenBank/DDBJ whole genome shotgun (WGS) entry which is preliminary data.</text>
</comment>
<reference evidence="2 3" key="1">
    <citation type="submission" date="2020-04" db="EMBL/GenBank/DDBJ databases">
        <authorList>
            <person name="Alioto T."/>
            <person name="Alioto T."/>
            <person name="Gomez Garrido J."/>
        </authorList>
    </citation>
    <scope>NUCLEOTIDE SEQUENCE [LARGE SCALE GENOMIC DNA]</scope>
</reference>
<name>A0A8S1DPG2_9INSE</name>
<keyword evidence="3" id="KW-1185">Reference proteome</keyword>
<dbReference type="Proteomes" id="UP000494165">
    <property type="component" value="Unassembled WGS sequence"/>
</dbReference>